<keyword evidence="2" id="KW-0597">Phosphoprotein</keyword>
<name>A0A0C3I0P6_OIDMZ</name>
<dbReference type="PANTHER" id="PTHR43775">
    <property type="entry name" value="FATTY ACID SYNTHASE"/>
    <property type="match status" value="1"/>
</dbReference>
<reference evidence="5" key="2">
    <citation type="submission" date="2015-01" db="EMBL/GenBank/DDBJ databases">
        <title>Evolutionary Origins and Diversification of the Mycorrhizal Mutualists.</title>
        <authorList>
            <consortium name="DOE Joint Genome Institute"/>
            <consortium name="Mycorrhizal Genomics Consortium"/>
            <person name="Kohler A."/>
            <person name="Kuo A."/>
            <person name="Nagy L.G."/>
            <person name="Floudas D."/>
            <person name="Copeland A."/>
            <person name="Barry K.W."/>
            <person name="Cichocki N."/>
            <person name="Veneault-Fourrey C."/>
            <person name="LaButti K."/>
            <person name="Lindquist E.A."/>
            <person name="Lipzen A."/>
            <person name="Lundell T."/>
            <person name="Morin E."/>
            <person name="Murat C."/>
            <person name="Riley R."/>
            <person name="Ohm R."/>
            <person name="Sun H."/>
            <person name="Tunlid A."/>
            <person name="Henrissat B."/>
            <person name="Grigoriev I.V."/>
            <person name="Hibbett D.S."/>
            <person name="Martin F."/>
        </authorList>
    </citation>
    <scope>NUCLEOTIDE SEQUENCE [LARGE SCALE GENOMIC DNA]</scope>
    <source>
        <strain evidence="5">Zn</strain>
    </source>
</reference>
<feature type="domain" description="Ketoreductase" evidence="3">
    <location>
        <begin position="335"/>
        <end position="462"/>
    </location>
</feature>
<keyword evidence="5" id="KW-1185">Reference proteome</keyword>
<reference evidence="4 5" key="1">
    <citation type="submission" date="2014-04" db="EMBL/GenBank/DDBJ databases">
        <authorList>
            <consortium name="DOE Joint Genome Institute"/>
            <person name="Kuo A."/>
            <person name="Martino E."/>
            <person name="Perotto S."/>
            <person name="Kohler A."/>
            <person name="Nagy L.G."/>
            <person name="Floudas D."/>
            <person name="Copeland A."/>
            <person name="Barry K.W."/>
            <person name="Cichocki N."/>
            <person name="Veneault-Fourrey C."/>
            <person name="LaButti K."/>
            <person name="Lindquist E.A."/>
            <person name="Lipzen A."/>
            <person name="Lundell T."/>
            <person name="Morin E."/>
            <person name="Murat C."/>
            <person name="Sun H."/>
            <person name="Tunlid A."/>
            <person name="Henrissat B."/>
            <person name="Grigoriev I.V."/>
            <person name="Hibbett D.S."/>
            <person name="Martin F."/>
            <person name="Nordberg H.P."/>
            <person name="Cantor M.N."/>
            <person name="Hua S.X."/>
        </authorList>
    </citation>
    <scope>NUCLEOTIDE SEQUENCE [LARGE SCALE GENOMIC DNA]</scope>
    <source>
        <strain evidence="4 5">Zn</strain>
    </source>
</reference>
<gene>
    <name evidence="4" type="ORF">OIDMADRAFT_175394</name>
</gene>
<dbReference type="AlphaFoldDB" id="A0A0C3I0P6"/>
<evidence type="ECO:0000259" key="3">
    <source>
        <dbReference type="SMART" id="SM00822"/>
    </source>
</evidence>
<dbReference type="HOGENOM" id="CLU_590650_0_0_1"/>
<dbReference type="Pfam" id="PF23114">
    <property type="entry name" value="NAD-bd_HRPKS_sdrA"/>
    <property type="match status" value="1"/>
</dbReference>
<dbReference type="SMART" id="SM00822">
    <property type="entry name" value="PKS_KR"/>
    <property type="match status" value="1"/>
</dbReference>
<dbReference type="Pfam" id="PF08659">
    <property type="entry name" value="KR"/>
    <property type="match status" value="1"/>
</dbReference>
<dbReference type="OrthoDB" id="329835at2759"/>
<evidence type="ECO:0000256" key="2">
    <source>
        <dbReference type="ARBA" id="ARBA00022553"/>
    </source>
</evidence>
<evidence type="ECO:0000313" key="4">
    <source>
        <dbReference type="EMBL" id="KIN08620.1"/>
    </source>
</evidence>
<sequence length="463" mass="51188">MFGSLPGWWLGSSDGRPDSPLLGLVAWNEALNRIGFSGIDISLKDYELPKENELSLMIATAVSQTTPTYADAITIVCNEDEMVIGDALSEIIAKTKKFVKVQCSSIHKLDPSDIFCVVLLDIVTAFLASCSALDFMVFKNMCLKAKGILWVTRGASVESCDPDKALTTGLSRTMRSEDHSLNFTTLDLDPISSCPLKTYLPEFEYAVHDGITIIPRLVEDSPLEDFMRSSLCENRPRFGTLNQADRALSLEIETPGLLETLFWKDSTFHNRSPNADEVRIQVKMVALNFKNRMIAMGQLEDLRKHMGKLIVEIDLQSQVKIQPQKPSLAKLNHESTYLVTGGLGGLGRAVIRYLVKLGARHIMSLSRSGAEGSIKEAFVKEMRDAGVELTIHLGSVAKLEDIERLKYLTPEIPIRGVVQGAMDLRDSVVSNMTHAQWQAALQPKVAGTWNLHSAFGGNLDFFV</sequence>
<dbReference type="InterPro" id="IPR013968">
    <property type="entry name" value="PKS_KR"/>
</dbReference>
<proteinExistence type="predicted"/>
<dbReference type="GO" id="GO:0044550">
    <property type="term" value="P:secondary metabolite biosynthetic process"/>
    <property type="evidence" value="ECO:0007669"/>
    <property type="project" value="TreeGrafter"/>
</dbReference>
<dbReference type="Gene3D" id="3.90.180.10">
    <property type="entry name" value="Medium-chain alcohol dehydrogenases, catalytic domain"/>
    <property type="match status" value="1"/>
</dbReference>
<dbReference type="InterPro" id="IPR057326">
    <property type="entry name" value="KR_dom"/>
</dbReference>
<dbReference type="Gene3D" id="3.40.50.720">
    <property type="entry name" value="NAD(P)-binding Rossmann-like Domain"/>
    <property type="match status" value="1"/>
</dbReference>
<dbReference type="STRING" id="913774.A0A0C3I0P6"/>
<dbReference type="InterPro" id="IPR036291">
    <property type="entry name" value="NAD(P)-bd_dom_sf"/>
</dbReference>
<evidence type="ECO:0000313" key="5">
    <source>
        <dbReference type="Proteomes" id="UP000054321"/>
    </source>
</evidence>
<dbReference type="PANTHER" id="PTHR43775:SF37">
    <property type="entry name" value="SI:DKEY-61P9.11"/>
    <property type="match status" value="1"/>
</dbReference>
<dbReference type="InParanoid" id="A0A0C3I0P6"/>
<protein>
    <recommendedName>
        <fullName evidence="3">Ketoreductase domain-containing protein</fullName>
    </recommendedName>
</protein>
<dbReference type="Proteomes" id="UP000054321">
    <property type="component" value="Unassembled WGS sequence"/>
</dbReference>
<dbReference type="GO" id="GO:0006633">
    <property type="term" value="P:fatty acid biosynthetic process"/>
    <property type="evidence" value="ECO:0007669"/>
    <property type="project" value="TreeGrafter"/>
</dbReference>
<keyword evidence="1" id="KW-0596">Phosphopantetheine</keyword>
<dbReference type="EMBL" id="KN832870">
    <property type="protein sequence ID" value="KIN08620.1"/>
    <property type="molecule type" value="Genomic_DNA"/>
</dbReference>
<dbReference type="InterPro" id="IPR050091">
    <property type="entry name" value="PKS_NRPS_Biosynth_Enz"/>
</dbReference>
<organism evidence="4 5">
    <name type="scientific">Oidiodendron maius (strain Zn)</name>
    <dbReference type="NCBI Taxonomy" id="913774"/>
    <lineage>
        <taxon>Eukaryota</taxon>
        <taxon>Fungi</taxon>
        <taxon>Dikarya</taxon>
        <taxon>Ascomycota</taxon>
        <taxon>Pezizomycotina</taxon>
        <taxon>Leotiomycetes</taxon>
        <taxon>Leotiomycetes incertae sedis</taxon>
        <taxon>Myxotrichaceae</taxon>
        <taxon>Oidiodendron</taxon>
    </lineage>
</organism>
<accession>A0A0C3I0P6</accession>
<dbReference type="SUPFAM" id="SSF51735">
    <property type="entry name" value="NAD(P)-binding Rossmann-fold domains"/>
    <property type="match status" value="1"/>
</dbReference>
<evidence type="ECO:0000256" key="1">
    <source>
        <dbReference type="ARBA" id="ARBA00022450"/>
    </source>
</evidence>
<dbReference type="InterPro" id="IPR056501">
    <property type="entry name" value="NAD-bd_HRPKS_sdrA"/>
</dbReference>
<dbReference type="GO" id="GO:0004312">
    <property type="term" value="F:fatty acid synthase activity"/>
    <property type="evidence" value="ECO:0007669"/>
    <property type="project" value="TreeGrafter"/>
</dbReference>